<accession>A0A2D2W6X3</accession>
<organism evidence="2 3">
    <name type="scientific">Pectobacterium phage DU_PP_V</name>
    <dbReference type="NCBI Taxonomy" id="2041492"/>
    <lineage>
        <taxon>Viruses</taxon>
        <taxon>Duplodnaviria</taxon>
        <taxon>Heunggongvirae</taxon>
        <taxon>Uroviricota</taxon>
        <taxon>Caudoviricetes</taxon>
        <taxon>Demerecviridae</taxon>
        <taxon>Mccorquodalevirinae</taxon>
        <taxon>Hongcheonvirus</taxon>
        <taxon>Hongcheonvirus DUPPV</taxon>
    </lineage>
</organism>
<protein>
    <recommendedName>
        <fullName evidence="1">DUF4326 domain-containing protein</fullName>
    </recommendedName>
</protein>
<evidence type="ECO:0000259" key="1">
    <source>
        <dbReference type="Pfam" id="PF14216"/>
    </source>
</evidence>
<name>A0A2D2W6X3_9CAUD</name>
<dbReference type="Pfam" id="PF14216">
    <property type="entry name" value="DUF4326"/>
    <property type="match status" value="1"/>
</dbReference>
<evidence type="ECO:0000313" key="3">
    <source>
        <dbReference type="Proteomes" id="UP000240663"/>
    </source>
</evidence>
<dbReference type="EMBL" id="MF979564">
    <property type="protein sequence ID" value="ATS94047.1"/>
    <property type="molecule type" value="Genomic_DNA"/>
</dbReference>
<dbReference type="Proteomes" id="UP000240663">
    <property type="component" value="Segment"/>
</dbReference>
<keyword evidence="3" id="KW-1185">Reference proteome</keyword>
<feature type="domain" description="DUF4326" evidence="1">
    <location>
        <begin position="10"/>
        <end position="83"/>
    </location>
</feature>
<sequence length="90" mass="10430">MTTKVVNIKKGEEYDVYIGRPSEFGNPFEARDYGLIKCIKLYEMHLRNRLSTDSTFKDRLLALEGKRLGCFCKPNLCHGDIIVKLLDEFN</sequence>
<dbReference type="InterPro" id="IPR025475">
    <property type="entry name" value="DUF4326"/>
</dbReference>
<evidence type="ECO:0000313" key="2">
    <source>
        <dbReference type="EMBL" id="ATS94047.1"/>
    </source>
</evidence>
<proteinExistence type="predicted"/>
<gene>
    <name evidence="2" type="ORF">P13BB106kb_p063</name>
</gene>
<reference evidence="2 3" key="1">
    <citation type="submission" date="2017-09" db="EMBL/GenBank/DDBJ databases">
        <title>Complete genome sequence of bacteriophage (DU_PP_V) infecting Pectobacterium spp.</title>
        <authorList>
            <person name="Park T.-H."/>
        </authorList>
    </citation>
    <scope>NUCLEOTIDE SEQUENCE [LARGE SCALE GENOMIC DNA]</scope>
</reference>